<evidence type="ECO:0000313" key="3">
    <source>
        <dbReference type="Proteomes" id="UP000789396"/>
    </source>
</evidence>
<accession>A0A9N9JGC1</accession>
<name>A0A9N9JGC1_9GLOM</name>
<feature type="non-terminal residue" evidence="2">
    <location>
        <position position="1"/>
    </location>
</feature>
<reference evidence="2" key="1">
    <citation type="submission" date="2021-06" db="EMBL/GenBank/DDBJ databases">
        <authorList>
            <person name="Kallberg Y."/>
            <person name="Tangrot J."/>
            <person name="Rosling A."/>
        </authorList>
    </citation>
    <scope>NUCLEOTIDE SEQUENCE</scope>
    <source>
        <strain evidence="2">IN212</strain>
    </source>
</reference>
<dbReference type="AlphaFoldDB" id="A0A9N9JGC1"/>
<gene>
    <name evidence="2" type="ORF">RFULGI_LOCUS15349</name>
</gene>
<sequence length="130" mass="14826">YKAKLRSISLSKSVLQKSRAKAFKLVEKADRSFKRKEIILFFEELDTRVNTDTTNNLANAKGILLESKLRVHAYNNIIDLESGEDPVTSRKRKHNEEGNGSKTLPFRSPPNENSLLDTPNKRQVSDEKVI</sequence>
<feature type="region of interest" description="Disordered" evidence="1">
    <location>
        <begin position="82"/>
        <end position="130"/>
    </location>
</feature>
<dbReference type="EMBL" id="CAJVPZ010048799">
    <property type="protein sequence ID" value="CAG8774823.1"/>
    <property type="molecule type" value="Genomic_DNA"/>
</dbReference>
<proteinExistence type="predicted"/>
<evidence type="ECO:0000256" key="1">
    <source>
        <dbReference type="SAM" id="MobiDB-lite"/>
    </source>
</evidence>
<organism evidence="2 3">
    <name type="scientific">Racocetra fulgida</name>
    <dbReference type="NCBI Taxonomy" id="60492"/>
    <lineage>
        <taxon>Eukaryota</taxon>
        <taxon>Fungi</taxon>
        <taxon>Fungi incertae sedis</taxon>
        <taxon>Mucoromycota</taxon>
        <taxon>Glomeromycotina</taxon>
        <taxon>Glomeromycetes</taxon>
        <taxon>Diversisporales</taxon>
        <taxon>Gigasporaceae</taxon>
        <taxon>Racocetra</taxon>
    </lineage>
</organism>
<evidence type="ECO:0000313" key="2">
    <source>
        <dbReference type="EMBL" id="CAG8774823.1"/>
    </source>
</evidence>
<dbReference type="OrthoDB" id="2431961at2759"/>
<feature type="non-terminal residue" evidence="2">
    <location>
        <position position="130"/>
    </location>
</feature>
<feature type="compositionally biased region" description="Basic and acidic residues" evidence="1">
    <location>
        <begin position="119"/>
        <end position="130"/>
    </location>
</feature>
<keyword evidence="3" id="KW-1185">Reference proteome</keyword>
<comment type="caution">
    <text evidence="2">The sequence shown here is derived from an EMBL/GenBank/DDBJ whole genome shotgun (WGS) entry which is preliminary data.</text>
</comment>
<dbReference type="Proteomes" id="UP000789396">
    <property type="component" value="Unassembled WGS sequence"/>
</dbReference>
<protein>
    <submittedName>
        <fullName evidence="2">5788_t:CDS:1</fullName>
    </submittedName>
</protein>